<evidence type="ECO:0000259" key="8">
    <source>
        <dbReference type="PROSITE" id="PS50071"/>
    </source>
</evidence>
<proteinExistence type="inferred from homology"/>
<dbReference type="Proteomes" id="UP000046393">
    <property type="component" value="Unplaced"/>
</dbReference>
<feature type="region of interest" description="Disordered" evidence="7">
    <location>
        <begin position="258"/>
        <end position="287"/>
    </location>
</feature>
<evidence type="ECO:0000256" key="4">
    <source>
        <dbReference type="ARBA" id="ARBA00023155"/>
    </source>
</evidence>
<evidence type="ECO:0000256" key="1">
    <source>
        <dbReference type="ARBA" id="ARBA00004123"/>
    </source>
</evidence>
<evidence type="ECO:0000256" key="3">
    <source>
        <dbReference type="ARBA" id="ARBA00023125"/>
    </source>
</evidence>
<dbReference type="InterPro" id="IPR050224">
    <property type="entry name" value="TALE_homeobox"/>
</dbReference>
<dbReference type="PROSITE" id="PS50071">
    <property type="entry name" value="HOMEOBOX_2"/>
    <property type="match status" value="1"/>
</dbReference>
<dbReference type="PANTHER" id="PTHR11850">
    <property type="entry name" value="HOMEOBOX PROTEIN TRANSCRIPTION FACTORS"/>
    <property type="match status" value="1"/>
</dbReference>
<dbReference type="WBParaSite" id="SMUV_0000922601-mRNA-1">
    <property type="protein sequence ID" value="SMUV_0000922601-mRNA-1"/>
    <property type="gene ID" value="SMUV_0000922601"/>
</dbReference>
<protein>
    <submittedName>
        <fullName evidence="10">Homeobox domain-containing protein</fullName>
    </submittedName>
</protein>
<feature type="region of interest" description="Disordered" evidence="7">
    <location>
        <begin position="156"/>
        <end position="198"/>
    </location>
</feature>
<feature type="domain" description="Homeobox" evidence="8">
    <location>
        <begin position="194"/>
        <end position="257"/>
    </location>
</feature>
<dbReference type="GO" id="GO:0000987">
    <property type="term" value="F:cis-regulatory region sequence-specific DNA binding"/>
    <property type="evidence" value="ECO:0007669"/>
    <property type="project" value="UniProtKB-ARBA"/>
</dbReference>
<keyword evidence="3 6" id="KW-0238">DNA-binding</keyword>
<dbReference type="Gene3D" id="1.10.10.60">
    <property type="entry name" value="Homeodomain-like"/>
    <property type="match status" value="1"/>
</dbReference>
<dbReference type="SMART" id="SM00389">
    <property type="entry name" value="HOX"/>
    <property type="match status" value="1"/>
</dbReference>
<dbReference type="Pfam" id="PF05920">
    <property type="entry name" value="Homeobox_KN"/>
    <property type="match status" value="1"/>
</dbReference>
<dbReference type="CDD" id="cd00086">
    <property type="entry name" value="homeodomain"/>
    <property type="match status" value="1"/>
</dbReference>
<dbReference type="SUPFAM" id="SSF46689">
    <property type="entry name" value="Homeodomain-like"/>
    <property type="match status" value="1"/>
</dbReference>
<reference evidence="10" key="1">
    <citation type="submission" date="2017-02" db="UniProtKB">
        <authorList>
            <consortium name="WormBaseParasite"/>
        </authorList>
    </citation>
    <scope>IDENTIFICATION</scope>
</reference>
<evidence type="ECO:0000256" key="6">
    <source>
        <dbReference type="PROSITE-ProRule" id="PRU00108"/>
    </source>
</evidence>
<dbReference type="GO" id="GO:0006355">
    <property type="term" value="P:regulation of DNA-templated transcription"/>
    <property type="evidence" value="ECO:0007669"/>
    <property type="project" value="InterPro"/>
</dbReference>
<dbReference type="InterPro" id="IPR032453">
    <property type="entry name" value="PKNOX/Meis_N"/>
</dbReference>
<evidence type="ECO:0000313" key="9">
    <source>
        <dbReference type="Proteomes" id="UP000046393"/>
    </source>
</evidence>
<evidence type="ECO:0000256" key="5">
    <source>
        <dbReference type="ARBA" id="ARBA00023242"/>
    </source>
</evidence>
<keyword evidence="9" id="KW-1185">Reference proteome</keyword>
<comment type="similarity">
    <text evidence="2">Belongs to the TALE/MEIS homeobox family.</text>
</comment>
<evidence type="ECO:0000256" key="2">
    <source>
        <dbReference type="ARBA" id="ARBA00009661"/>
    </source>
</evidence>
<evidence type="ECO:0000313" key="10">
    <source>
        <dbReference type="WBParaSite" id="SMUV_0000922601-mRNA-1"/>
    </source>
</evidence>
<dbReference type="AlphaFoldDB" id="A0A0N5AWD0"/>
<dbReference type="Pfam" id="PF16493">
    <property type="entry name" value="Meis_PKNOX_N"/>
    <property type="match status" value="1"/>
</dbReference>
<feature type="DNA-binding region" description="Homeobox" evidence="6">
    <location>
        <begin position="196"/>
        <end position="258"/>
    </location>
</feature>
<keyword evidence="5 6" id="KW-0539">Nucleus</keyword>
<organism evidence="9 10">
    <name type="scientific">Syphacia muris</name>
    <dbReference type="NCBI Taxonomy" id="451379"/>
    <lineage>
        <taxon>Eukaryota</taxon>
        <taxon>Metazoa</taxon>
        <taxon>Ecdysozoa</taxon>
        <taxon>Nematoda</taxon>
        <taxon>Chromadorea</taxon>
        <taxon>Rhabditida</taxon>
        <taxon>Spirurina</taxon>
        <taxon>Oxyuridomorpha</taxon>
        <taxon>Oxyuroidea</taxon>
        <taxon>Oxyuridae</taxon>
        <taxon>Syphacia</taxon>
    </lineage>
</organism>
<comment type="subcellular location">
    <subcellularLocation>
        <location evidence="1 6">Nucleus</location>
    </subcellularLocation>
</comment>
<dbReference type="InterPro" id="IPR001356">
    <property type="entry name" value="HD"/>
</dbReference>
<dbReference type="GO" id="GO:0005634">
    <property type="term" value="C:nucleus"/>
    <property type="evidence" value="ECO:0007669"/>
    <property type="project" value="UniProtKB-SubCell"/>
</dbReference>
<feature type="compositionally biased region" description="Polar residues" evidence="7">
    <location>
        <begin position="181"/>
        <end position="190"/>
    </location>
</feature>
<dbReference type="InterPro" id="IPR008422">
    <property type="entry name" value="KN_HD"/>
</dbReference>
<dbReference type="InterPro" id="IPR009057">
    <property type="entry name" value="Homeodomain-like_sf"/>
</dbReference>
<sequence length="303" mass="33735">MSLCSCFNSTKLIEELEEDDDKIDGGDKEIDSLIINAIFNLRVHLIELSKVFDLCADFKLKYMQSLKKTVNQETMIGLSGDSDEDSACTSGPIVLSNPNLLSNFNARNDTLAMLTTVNGMVTIPLAFFNPPTIHSSPSCSSAIRSSSSVDRSNVFLPQQTQSSAAKASNESEKRSSKCPENVSSPQTQLNSDDEDHNELKRKLPLKAVELLKDWYYNHLVHPYPNDTEKCKLSKETGLHITQINNWFINARRRIVAKTSPSSTADSEDAAEWSSPPKKRKTKPKSTLSSYTIESFFADDQKSL</sequence>
<accession>A0A0N5AWD0</accession>
<keyword evidence="4 6" id="KW-0371">Homeobox</keyword>
<evidence type="ECO:0000256" key="7">
    <source>
        <dbReference type="SAM" id="MobiDB-lite"/>
    </source>
</evidence>
<name>A0A0N5AWD0_9BILA</name>
<dbReference type="STRING" id="451379.A0A0N5AWD0"/>